<feature type="compositionally biased region" description="Polar residues" evidence="1">
    <location>
        <begin position="112"/>
        <end position="124"/>
    </location>
</feature>
<feature type="compositionally biased region" description="Basic and acidic residues" evidence="1">
    <location>
        <begin position="211"/>
        <end position="241"/>
    </location>
</feature>
<feature type="compositionally biased region" description="Low complexity" evidence="1">
    <location>
        <begin position="78"/>
        <end position="87"/>
    </location>
</feature>
<evidence type="ECO:0000313" key="3">
    <source>
        <dbReference type="Proteomes" id="UP001381693"/>
    </source>
</evidence>
<name>A0AAN8ZSZ5_HALRR</name>
<evidence type="ECO:0000313" key="2">
    <source>
        <dbReference type="EMBL" id="KAK7015875.1"/>
    </source>
</evidence>
<feature type="compositionally biased region" description="Basic and acidic residues" evidence="1">
    <location>
        <begin position="175"/>
        <end position="188"/>
    </location>
</feature>
<comment type="caution">
    <text evidence="2">The sequence shown here is derived from an EMBL/GenBank/DDBJ whole genome shotgun (WGS) entry which is preliminary data.</text>
</comment>
<dbReference type="EMBL" id="JAXCGZ010023183">
    <property type="protein sequence ID" value="KAK7015875.1"/>
    <property type="molecule type" value="Genomic_DNA"/>
</dbReference>
<reference evidence="2 3" key="1">
    <citation type="submission" date="2023-11" db="EMBL/GenBank/DDBJ databases">
        <title>Halocaridina rubra genome assembly.</title>
        <authorList>
            <person name="Smith C."/>
        </authorList>
    </citation>
    <scope>NUCLEOTIDE SEQUENCE [LARGE SCALE GENOMIC DNA]</scope>
    <source>
        <strain evidence="2">EP-1</strain>
        <tissue evidence="2">Whole</tissue>
    </source>
</reference>
<evidence type="ECO:0000256" key="1">
    <source>
        <dbReference type="SAM" id="MobiDB-lite"/>
    </source>
</evidence>
<feature type="region of interest" description="Disordered" evidence="1">
    <location>
        <begin position="71"/>
        <end position="141"/>
    </location>
</feature>
<feature type="compositionally biased region" description="Polar residues" evidence="1">
    <location>
        <begin position="88"/>
        <end position="103"/>
    </location>
</feature>
<feature type="region of interest" description="Disordered" evidence="1">
    <location>
        <begin position="155"/>
        <end position="188"/>
    </location>
</feature>
<proteinExistence type="predicted"/>
<feature type="region of interest" description="Disordered" evidence="1">
    <location>
        <begin position="211"/>
        <end position="249"/>
    </location>
</feature>
<dbReference type="Proteomes" id="UP001381693">
    <property type="component" value="Unassembled WGS sequence"/>
</dbReference>
<dbReference type="AlphaFoldDB" id="A0AAN8ZSZ5"/>
<keyword evidence="3" id="KW-1185">Reference proteome</keyword>
<feature type="compositionally biased region" description="Basic and acidic residues" evidence="1">
    <location>
        <begin position="155"/>
        <end position="168"/>
    </location>
</feature>
<organism evidence="2 3">
    <name type="scientific">Halocaridina rubra</name>
    <name type="common">Hawaiian red shrimp</name>
    <dbReference type="NCBI Taxonomy" id="373956"/>
    <lineage>
        <taxon>Eukaryota</taxon>
        <taxon>Metazoa</taxon>
        <taxon>Ecdysozoa</taxon>
        <taxon>Arthropoda</taxon>
        <taxon>Crustacea</taxon>
        <taxon>Multicrustacea</taxon>
        <taxon>Malacostraca</taxon>
        <taxon>Eumalacostraca</taxon>
        <taxon>Eucarida</taxon>
        <taxon>Decapoda</taxon>
        <taxon>Pleocyemata</taxon>
        <taxon>Caridea</taxon>
        <taxon>Atyoidea</taxon>
        <taxon>Atyidae</taxon>
        <taxon>Halocaridina</taxon>
    </lineage>
</organism>
<gene>
    <name evidence="2" type="ORF">SK128_006708</name>
</gene>
<feature type="compositionally biased region" description="Basic and acidic residues" evidence="1">
    <location>
        <begin position="132"/>
        <end position="141"/>
    </location>
</feature>
<sequence>MFSDDAKVVKKVRNENNGRELQEDLNSLHEWSEKVAIRHMDKEIFRNIYVTYVRPKLEYAAPFWNPHLKKHVAKHSAQQPQQQQPKQENSLAANKRTPSQKDSNWFAYGDNTAPSKQQRPSLSGPNELFFGEDDKSSGLSYKDREERLRQLRERQQHEKQQKLEELKEQAAAAQRFREQQENERRRRLDEIRVRDADRRSQVEERKRIIQQAEQDRREAVLRKNAEREQRMEAKRRNEKSSISELQSVY</sequence>
<protein>
    <submittedName>
        <fullName evidence="2">Uncharacterized protein</fullName>
    </submittedName>
</protein>
<accession>A0AAN8ZSZ5</accession>